<dbReference type="EMBL" id="CP041616">
    <property type="protein sequence ID" value="QDO88983.1"/>
    <property type="molecule type" value="Genomic_DNA"/>
</dbReference>
<name>A0A516GBS7_9MICO</name>
<organism evidence="1 2">
    <name type="scientific">Ornithinimicrobium ciconiae</name>
    <dbReference type="NCBI Taxonomy" id="2594265"/>
    <lineage>
        <taxon>Bacteria</taxon>
        <taxon>Bacillati</taxon>
        <taxon>Actinomycetota</taxon>
        <taxon>Actinomycetes</taxon>
        <taxon>Micrococcales</taxon>
        <taxon>Ornithinimicrobiaceae</taxon>
        <taxon>Ornithinimicrobium</taxon>
    </lineage>
</organism>
<reference evidence="1 2" key="1">
    <citation type="submission" date="2019-07" db="EMBL/GenBank/DDBJ databases">
        <title>complete genome sequencing of Ornithinimicrobium sp. H23M54.</title>
        <authorList>
            <person name="Bae J.-W."/>
            <person name="Lee S.-Y."/>
        </authorList>
    </citation>
    <scope>NUCLEOTIDE SEQUENCE [LARGE SCALE GENOMIC DNA]</scope>
    <source>
        <strain evidence="1 2">H23M54</strain>
    </source>
</reference>
<dbReference type="OrthoDB" id="5185945at2"/>
<dbReference type="InterPro" id="IPR021412">
    <property type="entry name" value="DUF3052"/>
</dbReference>
<dbReference type="Proteomes" id="UP000315395">
    <property type="component" value="Chromosome"/>
</dbReference>
<dbReference type="Pfam" id="PF11253">
    <property type="entry name" value="DUF3052"/>
    <property type="match status" value="1"/>
</dbReference>
<evidence type="ECO:0000313" key="2">
    <source>
        <dbReference type="Proteomes" id="UP000315395"/>
    </source>
</evidence>
<gene>
    <name evidence="1" type="ORF">FNH13_12160</name>
</gene>
<protein>
    <submittedName>
        <fullName evidence="1">DUF3052 domain-containing protein</fullName>
    </submittedName>
</protein>
<sequence>MANEGITRPGGPVDKLGFAHDQIVLEYGYDDDVPDPFRQEVEEVVGGPMEEEGYTGVVDAVLLWWRDGDGDLTDELVECVSLLEDGGFIALVTPGAGRDDRIAAHDVQEACATAGLTASGAVPLGDDGEWHVQRLVGRR</sequence>
<keyword evidence="2" id="KW-1185">Reference proteome</keyword>
<proteinExistence type="predicted"/>
<accession>A0A516GBS7</accession>
<dbReference type="AlphaFoldDB" id="A0A516GBS7"/>
<dbReference type="KEGG" id="orz:FNH13_12160"/>
<dbReference type="RefSeq" id="WP_143783660.1">
    <property type="nucleotide sequence ID" value="NZ_CP041616.1"/>
</dbReference>
<evidence type="ECO:0000313" key="1">
    <source>
        <dbReference type="EMBL" id="QDO88983.1"/>
    </source>
</evidence>